<evidence type="ECO:0000259" key="1">
    <source>
        <dbReference type="PROSITE" id="PS50011"/>
    </source>
</evidence>
<dbReference type="Gene3D" id="1.10.510.10">
    <property type="entry name" value="Transferase(Phosphotransferase) domain 1"/>
    <property type="match status" value="1"/>
</dbReference>
<feature type="domain" description="Protein kinase" evidence="1">
    <location>
        <begin position="126"/>
        <end position="504"/>
    </location>
</feature>
<sequence>MSGDAAYLKLLVKIERQRYENWAKEVGLDSNDPTLFAKQHEERCTSISLVIEIIAQICDLTTKVDDLQTLYGLKISGPSTVADPGDLALAAQKISLARGAVSAWSVAERQKRDENLMQLQQRLGRIRPLKTLNDGLREILDPAQQKTYDRTLLIDQHDDGDILALLGSDHLENSSFPNRAYSKAARIKYLVMNGEERTRGKVFFRAEKARELDYRKFSISASQQASNYVLARSDSGTVMVEFKTIDVKDISPKPNNYRVLDCQGYFKLKDDASNRYGCVFSLPKSLGSVEQHKIRVESLHSLLRKKENNRVPVRYSLGARFRLAALLATSLAELHAAKWLHHNINSHNVICISAEAEPSIDRLYLCGFGFARIDDPQEISEVISRTGDNNYHHPDYQLSPVAGVLTSKYRRSYELYSLGIVLIEIGLWKQIEAFRPANCNAFSFARHLRDMTIPMLAYYMGNNYAEAVSCCLDPSRLDVGDDEERRLSEAFSRKVVAALEACQA</sequence>
<keyword evidence="3" id="KW-1185">Reference proteome</keyword>
<dbReference type="Pfam" id="PF24476">
    <property type="entry name" value="DUF7580"/>
    <property type="match status" value="1"/>
</dbReference>
<name>A0ABR4IDD5_9EURO</name>
<dbReference type="PANTHER" id="PTHR37542">
    <property type="entry name" value="HELO DOMAIN-CONTAINING PROTEIN-RELATED"/>
    <property type="match status" value="1"/>
</dbReference>
<proteinExistence type="predicted"/>
<organism evidence="2 3">
    <name type="scientific">Aspergillus cavernicola</name>
    <dbReference type="NCBI Taxonomy" id="176166"/>
    <lineage>
        <taxon>Eukaryota</taxon>
        <taxon>Fungi</taxon>
        <taxon>Dikarya</taxon>
        <taxon>Ascomycota</taxon>
        <taxon>Pezizomycotina</taxon>
        <taxon>Eurotiomycetes</taxon>
        <taxon>Eurotiomycetidae</taxon>
        <taxon>Eurotiales</taxon>
        <taxon>Aspergillaceae</taxon>
        <taxon>Aspergillus</taxon>
        <taxon>Aspergillus subgen. Nidulantes</taxon>
    </lineage>
</organism>
<dbReference type="InterPro" id="IPR011009">
    <property type="entry name" value="Kinase-like_dom_sf"/>
</dbReference>
<dbReference type="EMBL" id="JBFXLS010000035">
    <property type="protein sequence ID" value="KAL2825632.1"/>
    <property type="molecule type" value="Genomic_DNA"/>
</dbReference>
<accession>A0ABR4IDD5</accession>
<protein>
    <recommendedName>
        <fullName evidence="1">Protein kinase domain-containing protein</fullName>
    </recommendedName>
</protein>
<dbReference type="SUPFAM" id="SSF56112">
    <property type="entry name" value="Protein kinase-like (PK-like)"/>
    <property type="match status" value="1"/>
</dbReference>
<reference evidence="2 3" key="1">
    <citation type="submission" date="2024-07" db="EMBL/GenBank/DDBJ databases">
        <title>Section-level genome sequencing and comparative genomics of Aspergillus sections Usti and Cavernicolus.</title>
        <authorList>
            <consortium name="Lawrence Berkeley National Laboratory"/>
            <person name="Nybo J.L."/>
            <person name="Vesth T.C."/>
            <person name="Theobald S."/>
            <person name="Frisvad J.C."/>
            <person name="Larsen T.O."/>
            <person name="Kjaerboelling I."/>
            <person name="Rothschild-Mancinelli K."/>
            <person name="Lyhne E.K."/>
            <person name="Kogle M.E."/>
            <person name="Barry K."/>
            <person name="Clum A."/>
            <person name="Na H."/>
            <person name="Ledsgaard L."/>
            <person name="Lin J."/>
            <person name="Lipzen A."/>
            <person name="Kuo A."/>
            <person name="Riley R."/>
            <person name="Mondo S."/>
            <person name="LaButti K."/>
            <person name="Haridas S."/>
            <person name="Pangalinan J."/>
            <person name="Salamov A.A."/>
            <person name="Simmons B.A."/>
            <person name="Magnuson J.K."/>
            <person name="Chen J."/>
            <person name="Drula E."/>
            <person name="Henrissat B."/>
            <person name="Wiebenga A."/>
            <person name="Lubbers R.J."/>
            <person name="Gomes A.C."/>
            <person name="Makela M.R."/>
            <person name="Stajich J."/>
            <person name="Grigoriev I.V."/>
            <person name="Mortensen U.H."/>
            <person name="De vries R.P."/>
            <person name="Baker S.E."/>
            <person name="Andersen M.R."/>
        </authorList>
    </citation>
    <scope>NUCLEOTIDE SEQUENCE [LARGE SCALE GENOMIC DNA]</scope>
    <source>
        <strain evidence="2 3">CBS 600.67</strain>
    </source>
</reference>
<dbReference type="InterPro" id="IPR056002">
    <property type="entry name" value="DUF7580"/>
</dbReference>
<gene>
    <name evidence="2" type="ORF">BDW59DRAFT_161592</name>
</gene>
<evidence type="ECO:0000313" key="3">
    <source>
        <dbReference type="Proteomes" id="UP001610335"/>
    </source>
</evidence>
<dbReference type="Proteomes" id="UP001610335">
    <property type="component" value="Unassembled WGS sequence"/>
</dbReference>
<dbReference type="InterPro" id="IPR029498">
    <property type="entry name" value="HeLo_dom"/>
</dbReference>
<dbReference type="PROSITE" id="PS50011">
    <property type="entry name" value="PROTEIN_KINASE_DOM"/>
    <property type="match status" value="1"/>
</dbReference>
<comment type="caution">
    <text evidence="2">The sequence shown here is derived from an EMBL/GenBank/DDBJ whole genome shotgun (WGS) entry which is preliminary data.</text>
</comment>
<dbReference type="Pfam" id="PF14479">
    <property type="entry name" value="HeLo"/>
    <property type="match status" value="1"/>
</dbReference>
<dbReference type="Gene3D" id="1.20.120.1020">
    <property type="entry name" value="Prion-inhibition and propagation, HeLo domain"/>
    <property type="match status" value="1"/>
</dbReference>
<dbReference type="InterPro" id="IPR000719">
    <property type="entry name" value="Prot_kinase_dom"/>
</dbReference>
<dbReference type="InterPro" id="IPR038305">
    <property type="entry name" value="HeLo_sf"/>
</dbReference>
<evidence type="ECO:0000313" key="2">
    <source>
        <dbReference type="EMBL" id="KAL2825632.1"/>
    </source>
</evidence>